<dbReference type="EMBL" id="UYJE01003748">
    <property type="protein sequence ID" value="VDI21992.1"/>
    <property type="molecule type" value="Genomic_DNA"/>
</dbReference>
<dbReference type="Proteomes" id="UP000596742">
    <property type="component" value="Unassembled WGS sequence"/>
</dbReference>
<dbReference type="OrthoDB" id="6123876at2759"/>
<feature type="compositionally biased region" description="Basic and acidic residues" evidence="1">
    <location>
        <begin position="169"/>
        <end position="184"/>
    </location>
</feature>
<feature type="compositionally biased region" description="Basic and acidic residues" evidence="1">
    <location>
        <begin position="193"/>
        <end position="203"/>
    </location>
</feature>
<feature type="signal peptide" evidence="3">
    <location>
        <begin position="1"/>
        <end position="20"/>
    </location>
</feature>
<evidence type="ECO:0008006" key="6">
    <source>
        <dbReference type="Google" id="ProtNLM"/>
    </source>
</evidence>
<feature type="compositionally biased region" description="Polar residues" evidence="1">
    <location>
        <begin position="222"/>
        <end position="241"/>
    </location>
</feature>
<evidence type="ECO:0000256" key="3">
    <source>
        <dbReference type="SAM" id="SignalP"/>
    </source>
</evidence>
<keyword evidence="5" id="KW-1185">Reference proteome</keyword>
<reference evidence="4" key="1">
    <citation type="submission" date="2018-11" db="EMBL/GenBank/DDBJ databases">
        <authorList>
            <person name="Alioto T."/>
            <person name="Alioto T."/>
        </authorList>
    </citation>
    <scope>NUCLEOTIDE SEQUENCE</scope>
</reference>
<keyword evidence="3" id="KW-0732">Signal</keyword>
<keyword evidence="2" id="KW-0812">Transmembrane</keyword>
<organism evidence="4 5">
    <name type="scientific">Mytilus galloprovincialis</name>
    <name type="common">Mediterranean mussel</name>
    <dbReference type="NCBI Taxonomy" id="29158"/>
    <lineage>
        <taxon>Eukaryota</taxon>
        <taxon>Metazoa</taxon>
        <taxon>Spiralia</taxon>
        <taxon>Lophotrochozoa</taxon>
        <taxon>Mollusca</taxon>
        <taxon>Bivalvia</taxon>
        <taxon>Autobranchia</taxon>
        <taxon>Pteriomorphia</taxon>
        <taxon>Mytilida</taxon>
        <taxon>Mytiloidea</taxon>
        <taxon>Mytilidae</taxon>
        <taxon>Mytilinae</taxon>
        <taxon>Mytilus</taxon>
    </lineage>
</organism>
<gene>
    <name evidence="4" type="ORF">MGAL_10B074233</name>
</gene>
<keyword evidence="2" id="KW-1133">Transmembrane helix</keyword>
<dbReference type="AlphaFoldDB" id="A0A8B6DL78"/>
<sequence length="241" mass="27512">MKIDTFCFIWLTLNIYIIHGELDWVVNERVSGYGDNVTLFCLVDDCCKKVSGWIKFDPDYKTIFLDVRDFKHKTSKIDKYAATTNRTGFGLVIKNVRQDDFNIKYLCSYGFKKSSQKVLSKSDVFKVDEPQSKLLLAVIVIGSITPVVIILVAVVRWRRKKNSTQNENSSERESNIMNTEEKTTTKPVTSRTETVDELSKEDPISQSKPLLQNGEAVIRTAENLSKDNQSTPQPEQSQKND</sequence>
<evidence type="ECO:0000313" key="5">
    <source>
        <dbReference type="Proteomes" id="UP000596742"/>
    </source>
</evidence>
<name>A0A8B6DL78_MYTGA</name>
<evidence type="ECO:0000256" key="2">
    <source>
        <dbReference type="SAM" id="Phobius"/>
    </source>
</evidence>
<feature type="transmembrane region" description="Helical" evidence="2">
    <location>
        <begin position="134"/>
        <end position="155"/>
    </location>
</feature>
<protein>
    <recommendedName>
        <fullName evidence="6">Immunoglobulin V-set domain-containing protein</fullName>
    </recommendedName>
</protein>
<evidence type="ECO:0000313" key="4">
    <source>
        <dbReference type="EMBL" id="VDI21992.1"/>
    </source>
</evidence>
<comment type="caution">
    <text evidence="4">The sequence shown here is derived from an EMBL/GenBank/DDBJ whole genome shotgun (WGS) entry which is preliminary data.</text>
</comment>
<feature type="chain" id="PRO_5032492166" description="Immunoglobulin V-set domain-containing protein" evidence="3">
    <location>
        <begin position="21"/>
        <end position="241"/>
    </location>
</feature>
<evidence type="ECO:0000256" key="1">
    <source>
        <dbReference type="SAM" id="MobiDB-lite"/>
    </source>
</evidence>
<keyword evidence="2" id="KW-0472">Membrane</keyword>
<feature type="region of interest" description="Disordered" evidence="1">
    <location>
        <begin position="161"/>
        <end position="241"/>
    </location>
</feature>
<accession>A0A8B6DL78</accession>
<proteinExistence type="predicted"/>